<keyword evidence="2" id="KW-1185">Reference proteome</keyword>
<proteinExistence type="predicted"/>
<sequence>MTMGPTTPPFQKAQASREYRQVPLLDVEDAQATRSQGTRRAGKSIFFSTSIALLYVCIGLIVGYLCRNPDPTLSAYGINPAIPVPESVFTERSEVTFQPDYDYIGVSTAADEHWRRLLGASDSVYVENPAQYGLPNSQTPDQRNGNKLFVLTPLRQLRCLDTIRKQLGRDGKNNSTVTDYCVEYLRLTVMCGEYWAVEPHVPESDGRELYTAEFGWGLTHSCVDWKELDGWRESQLGLAKHDVE</sequence>
<evidence type="ECO:0000313" key="2">
    <source>
        <dbReference type="Proteomes" id="UP001165186"/>
    </source>
</evidence>
<evidence type="ECO:0000313" key="1">
    <source>
        <dbReference type="EMBL" id="GME26692.1"/>
    </source>
</evidence>
<dbReference type="Proteomes" id="UP001165186">
    <property type="component" value="Unassembled WGS sequence"/>
</dbReference>
<reference evidence="1" key="1">
    <citation type="submission" date="2024-09" db="EMBL/GenBank/DDBJ databases">
        <title>Draft Genome Sequences of Neofusicoccum parvum.</title>
        <authorList>
            <person name="Ashida A."/>
            <person name="Camagna M."/>
            <person name="Tanaka A."/>
            <person name="Takemoto D."/>
        </authorList>
    </citation>
    <scope>NUCLEOTIDE SEQUENCE</scope>
    <source>
        <strain evidence="1">PPO83</strain>
    </source>
</reference>
<gene>
    <name evidence="1" type="primary">g9987</name>
    <name evidence="1" type="ORF">NpPPO83_00009987</name>
</gene>
<organism evidence="1 2">
    <name type="scientific">Neofusicoccum parvum</name>
    <dbReference type="NCBI Taxonomy" id="310453"/>
    <lineage>
        <taxon>Eukaryota</taxon>
        <taxon>Fungi</taxon>
        <taxon>Dikarya</taxon>
        <taxon>Ascomycota</taxon>
        <taxon>Pezizomycotina</taxon>
        <taxon>Dothideomycetes</taxon>
        <taxon>Dothideomycetes incertae sedis</taxon>
        <taxon>Botryosphaeriales</taxon>
        <taxon>Botryosphaeriaceae</taxon>
        <taxon>Neofusicoccum</taxon>
    </lineage>
</organism>
<comment type="caution">
    <text evidence="1">The sequence shown here is derived from an EMBL/GenBank/DDBJ whole genome shotgun (WGS) entry which is preliminary data.</text>
</comment>
<accession>A0ACB5S1M1</accession>
<dbReference type="EMBL" id="BSXG01000030">
    <property type="protein sequence ID" value="GME26692.1"/>
    <property type="molecule type" value="Genomic_DNA"/>
</dbReference>
<protein>
    <submittedName>
        <fullName evidence="1">Uncharacterized protein</fullName>
    </submittedName>
</protein>
<name>A0ACB5S1M1_9PEZI</name>